<proteinExistence type="predicted"/>
<feature type="non-terminal residue" evidence="3">
    <location>
        <position position="1"/>
    </location>
</feature>
<dbReference type="GO" id="GO:0001916">
    <property type="term" value="P:positive regulation of T cell mediated cytotoxicity"/>
    <property type="evidence" value="ECO:0007669"/>
    <property type="project" value="TreeGrafter"/>
</dbReference>
<evidence type="ECO:0000313" key="4">
    <source>
        <dbReference type="Proteomes" id="UP000031515"/>
    </source>
</evidence>
<feature type="domain" description="Ig-like" evidence="2">
    <location>
        <begin position="179"/>
        <end position="272"/>
    </location>
</feature>
<accession>A0A093BHH2</accession>
<dbReference type="InterPro" id="IPR037055">
    <property type="entry name" value="MHC_I-like_Ag-recog_sf"/>
</dbReference>
<dbReference type="PANTHER" id="PTHR16675:SF160">
    <property type="entry name" value="T-CELL SURFACE GLYCOPROTEIN CD1A"/>
    <property type="match status" value="1"/>
</dbReference>
<dbReference type="Proteomes" id="UP000031515">
    <property type="component" value="Unassembled WGS sequence"/>
</dbReference>
<dbReference type="PROSITE" id="PS00290">
    <property type="entry name" value="IG_MHC"/>
    <property type="match status" value="1"/>
</dbReference>
<reference evidence="3 4" key="1">
    <citation type="submission" date="2013-08" db="EMBL/GenBank/DDBJ databases">
        <title>Genome evolution of avian class.</title>
        <authorList>
            <person name="Zhang G."/>
            <person name="Li C."/>
        </authorList>
    </citation>
    <scope>NUCLEOTIDE SEQUENCE [LARGE SCALE GENOMIC DNA]</scope>
    <source>
        <strain evidence="3">M959</strain>
    </source>
</reference>
<dbReference type="EMBL" id="KN127104">
    <property type="protein sequence ID" value="KFU94956.1"/>
    <property type="molecule type" value="Genomic_DNA"/>
</dbReference>
<dbReference type="GO" id="GO:0009897">
    <property type="term" value="C:external side of plasma membrane"/>
    <property type="evidence" value="ECO:0007669"/>
    <property type="project" value="TreeGrafter"/>
</dbReference>
<name>A0A093BHH2_CHAPE</name>
<dbReference type="SMART" id="SM00407">
    <property type="entry name" value="IGc1"/>
    <property type="match status" value="1"/>
</dbReference>
<dbReference type="Pfam" id="PF16497">
    <property type="entry name" value="MHC_I_3"/>
    <property type="match status" value="1"/>
</dbReference>
<keyword evidence="4" id="KW-1185">Reference proteome</keyword>
<feature type="non-terminal residue" evidence="3">
    <location>
        <position position="272"/>
    </location>
</feature>
<evidence type="ECO:0000256" key="1">
    <source>
        <dbReference type="ARBA" id="ARBA00023180"/>
    </source>
</evidence>
<keyword evidence="1" id="KW-0325">Glycoprotein</keyword>
<evidence type="ECO:0000313" key="3">
    <source>
        <dbReference type="EMBL" id="KFU94956.1"/>
    </source>
</evidence>
<protein>
    <submittedName>
        <fullName evidence="3">T-cell surface glycoprotein CD1b-1</fullName>
    </submittedName>
</protein>
<dbReference type="SUPFAM" id="SSF54452">
    <property type="entry name" value="MHC antigen-recognition domain"/>
    <property type="match status" value="1"/>
</dbReference>
<dbReference type="GO" id="GO:0048007">
    <property type="term" value="P:antigen processing and presentation, exogenous lipid antigen via MHC class Ib"/>
    <property type="evidence" value="ECO:0007669"/>
    <property type="project" value="TreeGrafter"/>
</dbReference>
<dbReference type="InterPro" id="IPR013783">
    <property type="entry name" value="Ig-like_fold"/>
</dbReference>
<sequence length="272" mass="30256">FQVLLTSLFANISSTEVSGLALLGDVPLFALEPADWSLRFHWPWARRATDEGDAERIKSQTKMLLRNLVRYVHEVTQKIQLDYPLVVQIRAGCVLHPNGTVWSFMDVGAGGRDFISFEVERQFWEPRQPSHVAELVSKSLTSMKSISLFLQQLLSSSCRDHILTLRRYGRADLERQALPVATLSAQALSPAQLLLLCQVTGFFPRPISVAWLRDGQEVPPGPALGTSSILPNADLTYQLRSTLAVPTGDGHSYTCHVSHRSLGTRSLLLPWG</sequence>
<organism evidence="3 4">
    <name type="scientific">Chaetura pelagica</name>
    <name type="common">Chimney swift</name>
    <name type="synonym">Hirundo pelagica</name>
    <dbReference type="NCBI Taxonomy" id="8897"/>
    <lineage>
        <taxon>Eukaryota</taxon>
        <taxon>Metazoa</taxon>
        <taxon>Chordata</taxon>
        <taxon>Craniata</taxon>
        <taxon>Vertebrata</taxon>
        <taxon>Euteleostomi</taxon>
        <taxon>Archelosauria</taxon>
        <taxon>Archosauria</taxon>
        <taxon>Dinosauria</taxon>
        <taxon>Saurischia</taxon>
        <taxon>Theropoda</taxon>
        <taxon>Coelurosauria</taxon>
        <taxon>Aves</taxon>
        <taxon>Neognathae</taxon>
        <taxon>Neoaves</taxon>
        <taxon>Strisores</taxon>
        <taxon>Apodiformes</taxon>
        <taxon>Apodidae</taxon>
        <taxon>Apodinae</taxon>
        <taxon>Chaetura</taxon>
    </lineage>
</organism>
<reference evidence="4" key="2">
    <citation type="journal article" date="2014" name="Science">
        <title>Comparative genomics reveals insights into avian genome evolution and adaptation.</title>
        <authorList>
            <consortium name="Avian Genome Consortium"/>
            <person name="Zhang G."/>
            <person name="Li C."/>
            <person name="Li Q."/>
            <person name="Li B."/>
            <person name="Larkin D.M."/>
            <person name="Lee C."/>
            <person name="Storz J.F."/>
            <person name="Antunes A."/>
            <person name="Greenwold M.J."/>
            <person name="Meredith R.W."/>
            <person name="Odeen A."/>
            <person name="Cui J."/>
            <person name="Zhou Q."/>
            <person name="Xu L."/>
            <person name="Pan H."/>
            <person name="Wang Z."/>
            <person name="Jin L."/>
            <person name="Zhang P."/>
            <person name="Hu H."/>
            <person name="Yang W."/>
            <person name="Hu J."/>
            <person name="Xiao J."/>
            <person name="Yang Z."/>
            <person name="Liu Y."/>
            <person name="Xie Q."/>
            <person name="Yu H."/>
            <person name="Lian J."/>
            <person name="Wen P."/>
            <person name="Zhang F."/>
            <person name="Li H."/>
            <person name="Zeng Y."/>
            <person name="Xiong Z."/>
            <person name="Liu S."/>
            <person name="Zhou L."/>
            <person name="Huang Z."/>
            <person name="An N."/>
            <person name="Wang J."/>
            <person name="Zheng Q."/>
            <person name="Xiong Y."/>
            <person name="Wang G."/>
            <person name="Wang B."/>
            <person name="Wang J."/>
            <person name="Fan Y."/>
            <person name="da Fonseca R.R."/>
            <person name="Alfaro-Nunez A."/>
            <person name="Schubert M."/>
            <person name="Orlando L."/>
            <person name="Mourier T."/>
            <person name="Howard J.T."/>
            <person name="Ganapathy G."/>
            <person name="Pfenning A."/>
            <person name="Whitney O."/>
            <person name="Rivas M.V."/>
            <person name="Hara E."/>
            <person name="Smith J."/>
            <person name="Farre M."/>
            <person name="Narayan J."/>
            <person name="Slavov G."/>
            <person name="Romanov M.N."/>
            <person name="Borges R."/>
            <person name="Machado J.P."/>
            <person name="Khan I."/>
            <person name="Springer M.S."/>
            <person name="Gatesy J."/>
            <person name="Hoffmann F.G."/>
            <person name="Opazo J.C."/>
            <person name="Hastad O."/>
            <person name="Sawyer R.H."/>
            <person name="Kim H."/>
            <person name="Kim K.W."/>
            <person name="Kim H.J."/>
            <person name="Cho S."/>
            <person name="Li N."/>
            <person name="Huang Y."/>
            <person name="Bruford M.W."/>
            <person name="Zhan X."/>
            <person name="Dixon A."/>
            <person name="Bertelsen M.F."/>
            <person name="Derryberry E."/>
            <person name="Warren W."/>
            <person name="Wilson R.K."/>
            <person name="Li S."/>
            <person name="Ray D.A."/>
            <person name="Green R.E."/>
            <person name="O'Brien S.J."/>
            <person name="Griffin D."/>
            <person name="Johnson W.E."/>
            <person name="Haussler D."/>
            <person name="Ryder O.A."/>
            <person name="Willerslev E."/>
            <person name="Graves G.R."/>
            <person name="Alstrom P."/>
            <person name="Fjeldsa J."/>
            <person name="Mindell D.P."/>
            <person name="Edwards S.V."/>
            <person name="Braun E.L."/>
            <person name="Rahbek C."/>
            <person name="Burt D.W."/>
            <person name="Houde P."/>
            <person name="Zhang Y."/>
            <person name="Yang H."/>
            <person name="Wang J."/>
            <person name="Jarvis E.D."/>
            <person name="Gilbert M.T."/>
            <person name="Wang J."/>
        </authorList>
    </citation>
    <scope>NUCLEOTIDE SEQUENCE [LARGE SCALE GENOMIC DNA]</scope>
</reference>
<dbReference type="Pfam" id="PF07654">
    <property type="entry name" value="C1-set"/>
    <property type="match status" value="1"/>
</dbReference>
<dbReference type="AlphaFoldDB" id="A0A093BHH2"/>
<gene>
    <name evidence="3" type="ORF">M959_13917</name>
</gene>
<dbReference type="GO" id="GO:0006955">
    <property type="term" value="P:immune response"/>
    <property type="evidence" value="ECO:0007669"/>
    <property type="project" value="TreeGrafter"/>
</dbReference>
<dbReference type="InterPro" id="IPR007110">
    <property type="entry name" value="Ig-like_dom"/>
</dbReference>
<dbReference type="Gene3D" id="2.60.40.10">
    <property type="entry name" value="Immunoglobulins"/>
    <property type="match status" value="1"/>
</dbReference>
<dbReference type="GO" id="GO:0030884">
    <property type="term" value="F:exogenous lipid antigen binding"/>
    <property type="evidence" value="ECO:0007669"/>
    <property type="project" value="TreeGrafter"/>
</dbReference>
<dbReference type="InterPro" id="IPR011161">
    <property type="entry name" value="MHC_I-like_Ag-recog"/>
</dbReference>
<dbReference type="GO" id="GO:0048006">
    <property type="term" value="P:antigen processing and presentation, endogenous lipid antigen via MHC class Ib"/>
    <property type="evidence" value="ECO:0007669"/>
    <property type="project" value="TreeGrafter"/>
</dbReference>
<dbReference type="InterPro" id="IPR011162">
    <property type="entry name" value="MHC_I/II-like_Ag-recog"/>
</dbReference>
<dbReference type="SUPFAM" id="SSF48726">
    <property type="entry name" value="Immunoglobulin"/>
    <property type="match status" value="1"/>
</dbReference>
<dbReference type="InterPro" id="IPR050208">
    <property type="entry name" value="MHC_class-I_related"/>
</dbReference>
<evidence type="ECO:0000259" key="2">
    <source>
        <dbReference type="PROSITE" id="PS50835"/>
    </source>
</evidence>
<dbReference type="GO" id="GO:0005615">
    <property type="term" value="C:extracellular space"/>
    <property type="evidence" value="ECO:0007669"/>
    <property type="project" value="TreeGrafter"/>
</dbReference>
<dbReference type="GO" id="GO:0071723">
    <property type="term" value="F:lipopeptide binding"/>
    <property type="evidence" value="ECO:0007669"/>
    <property type="project" value="TreeGrafter"/>
</dbReference>
<dbReference type="InterPro" id="IPR036179">
    <property type="entry name" value="Ig-like_dom_sf"/>
</dbReference>
<dbReference type="InterPro" id="IPR003597">
    <property type="entry name" value="Ig_C1-set"/>
</dbReference>
<dbReference type="InterPro" id="IPR003006">
    <property type="entry name" value="Ig/MHC_CS"/>
</dbReference>
<dbReference type="PANTHER" id="PTHR16675">
    <property type="entry name" value="MHC CLASS I-RELATED"/>
    <property type="match status" value="1"/>
</dbReference>
<dbReference type="GO" id="GO:0030883">
    <property type="term" value="F:endogenous lipid antigen binding"/>
    <property type="evidence" value="ECO:0007669"/>
    <property type="project" value="TreeGrafter"/>
</dbReference>
<dbReference type="PROSITE" id="PS50835">
    <property type="entry name" value="IG_LIKE"/>
    <property type="match status" value="1"/>
</dbReference>
<dbReference type="Gene3D" id="3.30.500.10">
    <property type="entry name" value="MHC class I-like antigen recognition-like"/>
    <property type="match status" value="1"/>
</dbReference>